<dbReference type="Proteomes" id="UP000288805">
    <property type="component" value="Unassembled WGS sequence"/>
</dbReference>
<organism evidence="1 3">
    <name type="scientific">Vitis vinifera</name>
    <name type="common">Grape</name>
    <dbReference type="NCBI Taxonomy" id="29760"/>
    <lineage>
        <taxon>Eukaryota</taxon>
        <taxon>Viridiplantae</taxon>
        <taxon>Streptophyta</taxon>
        <taxon>Embryophyta</taxon>
        <taxon>Tracheophyta</taxon>
        <taxon>Spermatophyta</taxon>
        <taxon>Magnoliopsida</taxon>
        <taxon>eudicotyledons</taxon>
        <taxon>Gunneridae</taxon>
        <taxon>Pentapetalae</taxon>
        <taxon>rosids</taxon>
        <taxon>Vitales</taxon>
        <taxon>Vitaceae</taxon>
        <taxon>Viteae</taxon>
        <taxon>Vitis</taxon>
    </lineage>
</organism>
<comment type="caution">
    <text evidence="1">The sequence shown here is derived from an EMBL/GenBank/DDBJ whole genome shotgun (WGS) entry which is preliminary data.</text>
</comment>
<evidence type="ECO:0000313" key="3">
    <source>
        <dbReference type="Proteomes" id="UP000288805"/>
    </source>
</evidence>
<gene>
    <name evidence="1" type="ORF">CK203_115179</name>
    <name evidence="2" type="ORF">CK203_116483</name>
</gene>
<dbReference type="EMBL" id="QGNW01002563">
    <property type="protein sequence ID" value="RVW17981.1"/>
    <property type="molecule type" value="Genomic_DNA"/>
</dbReference>
<dbReference type="EMBL" id="QGNW01002148">
    <property type="protein sequence ID" value="RVW25026.1"/>
    <property type="molecule type" value="Genomic_DNA"/>
</dbReference>
<proteinExistence type="predicted"/>
<reference evidence="1 3" key="1">
    <citation type="journal article" date="2018" name="PLoS Genet.">
        <title>Population sequencing reveals clonal diversity and ancestral inbreeding in the grapevine cultivar Chardonnay.</title>
        <authorList>
            <person name="Roach M.J."/>
            <person name="Johnson D.L."/>
            <person name="Bohlmann J."/>
            <person name="van Vuuren H.J."/>
            <person name="Jones S.J."/>
            <person name="Pretorius I.S."/>
            <person name="Schmidt S.A."/>
            <person name="Borneman A.R."/>
        </authorList>
    </citation>
    <scope>NUCLEOTIDE SEQUENCE [LARGE SCALE GENOMIC DNA]</scope>
    <source>
        <strain evidence="3">cv. Chardonnay</strain>
        <strain evidence="1">I10V1</strain>
        <tissue evidence="1">Leaf</tissue>
    </source>
</reference>
<sequence length="290" mass="33050">MDSQLVTVDQFSSAIVSIQELDSSPAPFILHSQTEVAPPPINMPTPTSNDTHVRMDRLEQRLRQMRASDGGITWDDFDGSPMASLLAKFRMPNIERYMGIGCPHIHLGLYSTIMRAHELDESQMIKLFPMSLSGITQRRELEALRQRLNELVTSFISRWREKIALIIDHSLERDHICMIMRSLQLRWPESCPTNLKRKKPLGGQCSNVCAISTFRLLIHLLHTPSLEHLRLRLLTLLDYRGFDKSGFNELGMPSVTTNPLPTHSTHPIPPPIGGVHFIDLDQDEFIHMMS</sequence>
<protein>
    <submittedName>
        <fullName evidence="1">Uncharacterized protein</fullName>
    </submittedName>
</protein>
<name>A0A438C416_VITVI</name>
<evidence type="ECO:0000313" key="2">
    <source>
        <dbReference type="EMBL" id="RVW25026.1"/>
    </source>
</evidence>
<dbReference type="AlphaFoldDB" id="A0A438C416"/>
<evidence type="ECO:0000313" key="1">
    <source>
        <dbReference type="EMBL" id="RVW17981.1"/>
    </source>
</evidence>
<accession>A0A438C416</accession>